<dbReference type="EMBL" id="JBHSMH010000021">
    <property type="protein sequence ID" value="MFC5468820.1"/>
    <property type="molecule type" value="Genomic_DNA"/>
</dbReference>
<accession>A0ABW0LU70</accession>
<feature type="domain" description="AMP-dependent synthetase/ligase" evidence="1">
    <location>
        <begin position="9"/>
        <end position="354"/>
    </location>
</feature>
<dbReference type="InterPro" id="IPR050237">
    <property type="entry name" value="ATP-dep_AMP-bd_enzyme"/>
</dbReference>
<feature type="domain" description="AMP-binding enzyme C-terminal" evidence="2">
    <location>
        <begin position="404"/>
        <end position="484"/>
    </location>
</feature>
<dbReference type="InterPro" id="IPR025110">
    <property type="entry name" value="AMP-bd_C"/>
</dbReference>
<dbReference type="InterPro" id="IPR045851">
    <property type="entry name" value="AMP-bd_C_sf"/>
</dbReference>
<reference evidence="4" key="1">
    <citation type="journal article" date="2019" name="Int. J. Syst. Evol. Microbiol.">
        <title>The Global Catalogue of Microorganisms (GCM) 10K type strain sequencing project: providing services to taxonomists for standard genome sequencing and annotation.</title>
        <authorList>
            <consortium name="The Broad Institute Genomics Platform"/>
            <consortium name="The Broad Institute Genome Sequencing Center for Infectious Disease"/>
            <person name="Wu L."/>
            <person name="Ma J."/>
        </authorList>
    </citation>
    <scope>NUCLEOTIDE SEQUENCE [LARGE SCALE GENOMIC DNA]</scope>
    <source>
        <strain evidence="4">CCUG 57113</strain>
    </source>
</reference>
<dbReference type="SUPFAM" id="SSF56801">
    <property type="entry name" value="Acetyl-CoA synthetase-like"/>
    <property type="match status" value="1"/>
</dbReference>
<dbReference type="Gene3D" id="3.40.50.12780">
    <property type="entry name" value="N-terminal domain of ligase-like"/>
    <property type="match status" value="1"/>
</dbReference>
<protein>
    <submittedName>
        <fullName evidence="3">Class I adenylate-forming enzyme family protein</fullName>
    </submittedName>
</protein>
<name>A0ABW0LU70_9BACL</name>
<evidence type="ECO:0000313" key="3">
    <source>
        <dbReference type="EMBL" id="MFC5468820.1"/>
    </source>
</evidence>
<proteinExistence type="predicted"/>
<dbReference type="Proteomes" id="UP001596105">
    <property type="component" value="Unassembled WGS sequence"/>
</dbReference>
<dbReference type="InterPro" id="IPR000873">
    <property type="entry name" value="AMP-dep_synth/lig_dom"/>
</dbReference>
<dbReference type="RefSeq" id="WP_209750308.1">
    <property type="nucleotide sequence ID" value="NZ_JBHSMH010000021.1"/>
</dbReference>
<sequence length="500" mass="56276">MDEVSTSVARWAAKDPERAAVIDEYATLSYGALNERANRWVGALQAAGVTPGDGVLLMLPNRVEFIEVLVAMIRADVVPYFMNSNVTYYTADDVINLAVSTNARLLFTTRAFIREMALHKEVPFRVWCVEEVNVFEYPNTEEPLTGRGTDIVFFTSGTTGTPKGIIVNKSVFNLRLPTSSHVIEPRLHLLIKPLTFRGSMTTACNILQEGNTVVVARQSNPAKWMELIERYNIFFINLGPSDFMRWLDDLESIGARFPSSVKHIMTIGEPLTGALKSRIKGLPSHLRITDLYGTSEAGAITMINDHEWAGKDESCGRPVFFNTIRIVDENDRDLPVGEVGEVWVKTRYRMREYFGDPVATSETCVGDFVRTGDMGFLDEQGYLYLCGRKHDMIKLSGFQIFPGEVENVLREASDVEDAVVIGIHHPERMQEPIAFIRLREPMNAESEVKKRREILSFCESRLARYKVPAGVWFVKEIPLNAAGKADRRELAQRLVRNTSG</sequence>
<dbReference type="Pfam" id="PF00501">
    <property type="entry name" value="AMP-binding"/>
    <property type="match status" value="1"/>
</dbReference>
<keyword evidence="4" id="KW-1185">Reference proteome</keyword>
<dbReference type="Gene3D" id="3.30.300.30">
    <property type="match status" value="1"/>
</dbReference>
<dbReference type="PROSITE" id="PS00455">
    <property type="entry name" value="AMP_BINDING"/>
    <property type="match status" value="1"/>
</dbReference>
<dbReference type="InterPro" id="IPR042099">
    <property type="entry name" value="ANL_N_sf"/>
</dbReference>
<dbReference type="PANTHER" id="PTHR43767:SF1">
    <property type="entry name" value="NONRIBOSOMAL PEPTIDE SYNTHASE PES1 (EUROFUNG)-RELATED"/>
    <property type="match status" value="1"/>
</dbReference>
<dbReference type="InterPro" id="IPR020845">
    <property type="entry name" value="AMP-binding_CS"/>
</dbReference>
<evidence type="ECO:0000313" key="4">
    <source>
        <dbReference type="Proteomes" id="UP001596105"/>
    </source>
</evidence>
<dbReference type="CDD" id="cd04433">
    <property type="entry name" value="AFD_class_I"/>
    <property type="match status" value="1"/>
</dbReference>
<comment type="caution">
    <text evidence="3">The sequence shown here is derived from an EMBL/GenBank/DDBJ whole genome shotgun (WGS) entry which is preliminary data.</text>
</comment>
<evidence type="ECO:0000259" key="2">
    <source>
        <dbReference type="Pfam" id="PF13193"/>
    </source>
</evidence>
<organism evidence="3 4">
    <name type="scientific">Cohnella suwonensis</name>
    <dbReference type="NCBI Taxonomy" id="696072"/>
    <lineage>
        <taxon>Bacteria</taxon>
        <taxon>Bacillati</taxon>
        <taxon>Bacillota</taxon>
        <taxon>Bacilli</taxon>
        <taxon>Bacillales</taxon>
        <taxon>Paenibacillaceae</taxon>
        <taxon>Cohnella</taxon>
    </lineage>
</organism>
<evidence type="ECO:0000259" key="1">
    <source>
        <dbReference type="Pfam" id="PF00501"/>
    </source>
</evidence>
<gene>
    <name evidence="3" type="ORF">ACFPPD_08800</name>
</gene>
<dbReference type="Pfam" id="PF13193">
    <property type="entry name" value="AMP-binding_C"/>
    <property type="match status" value="1"/>
</dbReference>
<dbReference type="PANTHER" id="PTHR43767">
    <property type="entry name" value="LONG-CHAIN-FATTY-ACID--COA LIGASE"/>
    <property type="match status" value="1"/>
</dbReference>